<dbReference type="Proteomes" id="UP000488521">
    <property type="component" value="Unassembled WGS sequence"/>
</dbReference>
<dbReference type="RefSeq" id="WP_373252684.1">
    <property type="nucleotide sequence ID" value="NZ_CAXTFL010000037.1"/>
</dbReference>
<dbReference type="EMBL" id="WCRS01000008">
    <property type="protein sequence ID" value="KAB4473336.1"/>
    <property type="molecule type" value="Genomic_DNA"/>
</dbReference>
<gene>
    <name evidence="1" type="ORF">GAN59_13265</name>
</gene>
<comment type="caution">
    <text evidence="1">The sequence shown here is derived from an EMBL/GenBank/DDBJ whole genome shotgun (WGS) entry which is preliminary data.</text>
</comment>
<accession>A0A6I0SB07</accession>
<protein>
    <submittedName>
        <fullName evidence="1">Uncharacterized protein</fullName>
    </submittedName>
</protein>
<proteinExistence type="predicted"/>
<reference evidence="1 2" key="1">
    <citation type="journal article" date="2019" name="Nat. Med.">
        <title>A library of human gut bacterial isolates paired with longitudinal multiomics data enables mechanistic microbiome research.</title>
        <authorList>
            <person name="Poyet M."/>
            <person name="Groussin M."/>
            <person name="Gibbons S.M."/>
            <person name="Avila-Pacheco J."/>
            <person name="Jiang X."/>
            <person name="Kearney S.M."/>
            <person name="Perrotta A.R."/>
            <person name="Berdy B."/>
            <person name="Zhao S."/>
            <person name="Lieberman T.D."/>
            <person name="Swanson P.K."/>
            <person name="Smith M."/>
            <person name="Roesemann S."/>
            <person name="Alexander J.E."/>
            <person name="Rich S.A."/>
            <person name="Livny J."/>
            <person name="Vlamakis H."/>
            <person name="Clish C."/>
            <person name="Bullock K."/>
            <person name="Deik A."/>
            <person name="Scott J."/>
            <person name="Pierce K.A."/>
            <person name="Xavier R.J."/>
            <person name="Alm E.J."/>
        </authorList>
    </citation>
    <scope>NUCLEOTIDE SEQUENCE [LARGE SCALE GENOMIC DNA]</scope>
    <source>
        <strain evidence="1 2">BIOML-A156</strain>
    </source>
</reference>
<evidence type="ECO:0000313" key="1">
    <source>
        <dbReference type="EMBL" id="KAB4473336.1"/>
    </source>
</evidence>
<organism evidence="1 2">
    <name type="scientific">Bacteroides thetaiotaomicron</name>
    <dbReference type="NCBI Taxonomy" id="818"/>
    <lineage>
        <taxon>Bacteria</taxon>
        <taxon>Pseudomonadati</taxon>
        <taxon>Bacteroidota</taxon>
        <taxon>Bacteroidia</taxon>
        <taxon>Bacteroidales</taxon>
        <taxon>Bacteroidaceae</taxon>
        <taxon>Bacteroides</taxon>
    </lineage>
</organism>
<sequence length="168" mass="19057">MEGTFKESILSKEEQPNVITAKEKDQIAKTLLTKADGKGKVVLRYQDVSELKMSKDQFDLVIKQFKKNGLLEDTGGYGDKYTLTADLHDKYRIGAFEMQEVLMLQQIDKLIKEMDKLINENNTGKMRNIAQSLSRSLTTIKDCMSVFVGADNLIKTLEMHLPHLNDNG</sequence>
<dbReference type="AlphaFoldDB" id="A0A6I0SB07"/>
<name>A0A6I0SB07_BACT4</name>
<evidence type="ECO:0000313" key="2">
    <source>
        <dbReference type="Proteomes" id="UP000488521"/>
    </source>
</evidence>